<sequence>MSLFPLTDRTQLLLEDILYFEGEGNYTFVYYRNRPAVLLSKSIGFLMERLPEGMFIRISRKYAIHKNAANSLQFEQGEREVTFFESITLTVSRRRWREFKKTVGTKPIRLRK</sequence>
<dbReference type="AlphaFoldDB" id="A0A7W5ZLH4"/>
<dbReference type="Gene3D" id="2.40.50.1020">
    <property type="entry name" value="LytTr DNA-binding domain"/>
    <property type="match status" value="1"/>
</dbReference>
<evidence type="ECO:0000313" key="3">
    <source>
        <dbReference type="Proteomes" id="UP000541352"/>
    </source>
</evidence>
<keyword evidence="2" id="KW-0238">DNA-binding</keyword>
<proteinExistence type="predicted"/>
<dbReference type="GO" id="GO:0003677">
    <property type="term" value="F:DNA binding"/>
    <property type="evidence" value="ECO:0007669"/>
    <property type="project" value="UniProtKB-KW"/>
</dbReference>
<dbReference type="SMART" id="SM00850">
    <property type="entry name" value="LytTR"/>
    <property type="match status" value="1"/>
</dbReference>
<accession>A0A7W5ZLH4</accession>
<reference evidence="2 3" key="1">
    <citation type="submission" date="2020-08" db="EMBL/GenBank/DDBJ databases">
        <title>Genomic Encyclopedia of Type Strains, Phase IV (KMG-IV): sequencing the most valuable type-strain genomes for metagenomic binning, comparative biology and taxonomic classification.</title>
        <authorList>
            <person name="Goeker M."/>
        </authorList>
    </citation>
    <scope>NUCLEOTIDE SEQUENCE [LARGE SCALE GENOMIC DNA]</scope>
    <source>
        <strain evidence="2 3">DSM 17976</strain>
    </source>
</reference>
<protein>
    <submittedName>
        <fullName evidence="2">DNA-binding LytR/AlgR family response regulator</fullName>
    </submittedName>
</protein>
<dbReference type="EMBL" id="JACIBY010000005">
    <property type="protein sequence ID" value="MBB3839034.1"/>
    <property type="molecule type" value="Genomic_DNA"/>
</dbReference>
<dbReference type="PROSITE" id="PS50930">
    <property type="entry name" value="HTH_LYTTR"/>
    <property type="match status" value="1"/>
</dbReference>
<comment type="caution">
    <text evidence="2">The sequence shown here is derived from an EMBL/GenBank/DDBJ whole genome shotgun (WGS) entry which is preliminary data.</text>
</comment>
<dbReference type="Pfam" id="PF04397">
    <property type="entry name" value="LytTR"/>
    <property type="match status" value="1"/>
</dbReference>
<evidence type="ECO:0000313" key="2">
    <source>
        <dbReference type="EMBL" id="MBB3839034.1"/>
    </source>
</evidence>
<dbReference type="Proteomes" id="UP000541352">
    <property type="component" value="Unassembled WGS sequence"/>
</dbReference>
<keyword evidence="3" id="KW-1185">Reference proteome</keyword>
<evidence type="ECO:0000259" key="1">
    <source>
        <dbReference type="PROSITE" id="PS50930"/>
    </source>
</evidence>
<organism evidence="2 3">
    <name type="scientific">Runella defluvii</name>
    <dbReference type="NCBI Taxonomy" id="370973"/>
    <lineage>
        <taxon>Bacteria</taxon>
        <taxon>Pseudomonadati</taxon>
        <taxon>Bacteroidota</taxon>
        <taxon>Cytophagia</taxon>
        <taxon>Cytophagales</taxon>
        <taxon>Spirosomataceae</taxon>
        <taxon>Runella</taxon>
    </lineage>
</organism>
<dbReference type="RefSeq" id="WP_122933163.1">
    <property type="nucleotide sequence ID" value="NZ_JACIBY010000005.1"/>
</dbReference>
<name>A0A7W5ZLH4_9BACT</name>
<feature type="domain" description="HTH LytTR-type" evidence="1">
    <location>
        <begin position="1"/>
        <end position="105"/>
    </location>
</feature>
<gene>
    <name evidence="2" type="ORF">FHS57_003040</name>
</gene>
<dbReference type="InterPro" id="IPR007492">
    <property type="entry name" value="LytTR_DNA-bd_dom"/>
</dbReference>